<dbReference type="FunFam" id="3.40.640.10:FF:000004">
    <property type="entry name" value="Acetylornithine aminotransferase"/>
    <property type="match status" value="1"/>
</dbReference>
<dbReference type="InterPro" id="IPR015421">
    <property type="entry name" value="PyrdxlP-dep_Trfase_major"/>
</dbReference>
<dbReference type="InterPro" id="IPR005814">
    <property type="entry name" value="Aminotrans_3"/>
</dbReference>
<dbReference type="PANTHER" id="PTHR11986">
    <property type="entry name" value="AMINOTRANSFERASE CLASS III"/>
    <property type="match status" value="1"/>
</dbReference>
<dbReference type="PROSITE" id="PS00600">
    <property type="entry name" value="AA_TRANSFER_CLASS_3"/>
    <property type="match status" value="1"/>
</dbReference>
<dbReference type="CDD" id="cd00610">
    <property type="entry name" value="OAT_like"/>
    <property type="match status" value="1"/>
</dbReference>
<dbReference type="Proteomes" id="UP000809273">
    <property type="component" value="Unassembled WGS sequence"/>
</dbReference>
<dbReference type="GO" id="GO:0030170">
    <property type="term" value="F:pyridoxal phosphate binding"/>
    <property type="evidence" value="ECO:0007669"/>
    <property type="project" value="InterPro"/>
</dbReference>
<dbReference type="EMBL" id="JAFGIX010000032">
    <property type="protein sequence ID" value="MBN1572882.1"/>
    <property type="molecule type" value="Genomic_DNA"/>
</dbReference>
<dbReference type="Gene3D" id="3.40.640.10">
    <property type="entry name" value="Type I PLP-dependent aspartate aminotransferase-like (Major domain)"/>
    <property type="match status" value="1"/>
</dbReference>
<dbReference type="GO" id="GO:0042802">
    <property type="term" value="F:identical protein binding"/>
    <property type="evidence" value="ECO:0007669"/>
    <property type="project" value="TreeGrafter"/>
</dbReference>
<dbReference type="SUPFAM" id="SSF53383">
    <property type="entry name" value="PLP-dependent transferases"/>
    <property type="match status" value="1"/>
</dbReference>
<dbReference type="InterPro" id="IPR049704">
    <property type="entry name" value="Aminotrans_3_PPA_site"/>
</dbReference>
<dbReference type="GO" id="GO:0008483">
    <property type="term" value="F:transaminase activity"/>
    <property type="evidence" value="ECO:0007669"/>
    <property type="project" value="UniProtKB-KW"/>
</dbReference>
<keyword evidence="3" id="KW-0808">Transferase</keyword>
<dbReference type="PANTHER" id="PTHR11986:SF79">
    <property type="entry name" value="ACETYLORNITHINE AMINOTRANSFERASE, MITOCHONDRIAL"/>
    <property type="match status" value="1"/>
</dbReference>
<dbReference type="InterPro" id="IPR015424">
    <property type="entry name" value="PyrdxlP-dep_Trfase"/>
</dbReference>
<comment type="cofactor">
    <cofactor evidence="1">
        <name>pyridoxal 5'-phosphate</name>
        <dbReference type="ChEBI" id="CHEBI:597326"/>
    </cofactor>
</comment>
<evidence type="ECO:0000256" key="2">
    <source>
        <dbReference type="ARBA" id="ARBA00022576"/>
    </source>
</evidence>
<dbReference type="InterPro" id="IPR015422">
    <property type="entry name" value="PyrdxlP-dep_Trfase_small"/>
</dbReference>
<proteinExistence type="inferred from homology"/>
<reference evidence="6" key="2">
    <citation type="submission" date="2021-01" db="EMBL/GenBank/DDBJ databases">
        <authorList>
            <person name="Hahn C.R."/>
            <person name="Youssef N.H."/>
            <person name="Elshahed M."/>
        </authorList>
    </citation>
    <scope>NUCLEOTIDE SEQUENCE</scope>
    <source>
        <strain evidence="6">Zod_Metabat.24</strain>
    </source>
</reference>
<dbReference type="Pfam" id="PF00202">
    <property type="entry name" value="Aminotran_3"/>
    <property type="match status" value="1"/>
</dbReference>
<protein>
    <submittedName>
        <fullName evidence="6">Aspartate aminotransferase family protein</fullName>
    </submittedName>
</protein>
<dbReference type="Gene3D" id="3.90.1150.10">
    <property type="entry name" value="Aspartate Aminotransferase, domain 1"/>
    <property type="match status" value="1"/>
</dbReference>
<evidence type="ECO:0000256" key="1">
    <source>
        <dbReference type="ARBA" id="ARBA00001933"/>
    </source>
</evidence>
<comment type="caution">
    <text evidence="6">The sequence shown here is derived from an EMBL/GenBank/DDBJ whole genome shotgun (WGS) entry which is preliminary data.</text>
</comment>
<accession>A0A9D8PP71</accession>
<name>A0A9D8PP71_9DELT</name>
<dbReference type="AlphaFoldDB" id="A0A9D8PP71"/>
<keyword evidence="2 6" id="KW-0032">Aminotransferase</keyword>
<evidence type="ECO:0000256" key="3">
    <source>
        <dbReference type="ARBA" id="ARBA00022679"/>
    </source>
</evidence>
<comment type="similarity">
    <text evidence="5">Belongs to the class-III pyridoxal-phosphate-dependent aminotransferase family.</text>
</comment>
<dbReference type="PIRSF" id="PIRSF000521">
    <property type="entry name" value="Transaminase_4ab_Lys_Orn"/>
    <property type="match status" value="1"/>
</dbReference>
<dbReference type="InterPro" id="IPR050103">
    <property type="entry name" value="Class-III_PLP-dep_AT"/>
</dbReference>
<gene>
    <name evidence="6" type="ORF">JW984_06750</name>
</gene>
<reference evidence="6" key="1">
    <citation type="journal article" date="2021" name="Environ. Microbiol.">
        <title>Genomic characterization of three novel Desulfobacterota classes expand the metabolic and phylogenetic diversity of the phylum.</title>
        <authorList>
            <person name="Murphy C.L."/>
            <person name="Biggerstaff J."/>
            <person name="Eichhorn A."/>
            <person name="Ewing E."/>
            <person name="Shahan R."/>
            <person name="Soriano D."/>
            <person name="Stewart S."/>
            <person name="VanMol K."/>
            <person name="Walker R."/>
            <person name="Walters P."/>
            <person name="Elshahed M.S."/>
            <person name="Youssef N.H."/>
        </authorList>
    </citation>
    <scope>NUCLEOTIDE SEQUENCE</scope>
    <source>
        <strain evidence="6">Zod_Metabat.24</strain>
    </source>
</reference>
<sequence>MGKEMSKGEIEALKQQTLSDFAKYVNPQKARVLKNAGLSVIEGKREGASVWDITGEKYIDCITSAGSFNVGRRNPEVLDALRKGLDEYDLGVFLLCSKPKADLAKRLAEITPGDLQYTMYGCGGGEANDFAIKLARGFSMKTEIISTVKAYHGHTGFSLAAIGRDEYKKPFFPMVPGFSQVKYNDLKAVEEAITEDTAAVMIEPVQGEGGIHPATDEYMRGLRKLCDDTETLLIFDEIQTGFGRTGKMFCCEHSGVVPDIMTVAKSLGGALYPISATIYREELNDFVVTHPFTHLSTFGGSDLGCIVGLAVIDFLIKNNIPEHAAKMGERFQKGFDELLKKYPELFKEVRRMGLMMGLQYTNDSIGPRMSYQLALNGVMAIYTGNEPSVMRLMPTLTIQPEEVDFVVEALDKSMAEIMKQGGIEEY</sequence>
<evidence type="ECO:0000256" key="5">
    <source>
        <dbReference type="RuleBase" id="RU003560"/>
    </source>
</evidence>
<evidence type="ECO:0000313" key="7">
    <source>
        <dbReference type="Proteomes" id="UP000809273"/>
    </source>
</evidence>
<evidence type="ECO:0000256" key="4">
    <source>
        <dbReference type="ARBA" id="ARBA00022898"/>
    </source>
</evidence>
<evidence type="ECO:0000313" key="6">
    <source>
        <dbReference type="EMBL" id="MBN1572882.1"/>
    </source>
</evidence>
<keyword evidence="4 5" id="KW-0663">Pyridoxal phosphate</keyword>
<organism evidence="6 7">
    <name type="scientific">Candidatus Zymogenus saltonus</name>
    <dbReference type="NCBI Taxonomy" id="2844893"/>
    <lineage>
        <taxon>Bacteria</taxon>
        <taxon>Deltaproteobacteria</taxon>
        <taxon>Candidatus Zymogenia</taxon>
        <taxon>Candidatus Zymogeniales</taxon>
        <taxon>Candidatus Zymogenaceae</taxon>
        <taxon>Candidatus Zymogenus</taxon>
    </lineage>
</organism>